<evidence type="ECO:0000256" key="1">
    <source>
        <dbReference type="SAM" id="MobiDB-lite"/>
    </source>
</evidence>
<dbReference type="GeneID" id="132532756"/>
<feature type="region of interest" description="Disordered" evidence="1">
    <location>
        <begin position="1"/>
        <end position="115"/>
    </location>
</feature>
<keyword evidence="2" id="KW-1185">Reference proteome</keyword>
<protein>
    <submittedName>
        <fullName evidence="3">Uncharacterized protein LOC132532756</fullName>
    </submittedName>
</protein>
<organism evidence="2 3">
    <name type="scientific">Erinaceus europaeus</name>
    <name type="common">Western European hedgehog</name>
    <dbReference type="NCBI Taxonomy" id="9365"/>
    <lineage>
        <taxon>Eukaryota</taxon>
        <taxon>Metazoa</taxon>
        <taxon>Chordata</taxon>
        <taxon>Craniata</taxon>
        <taxon>Vertebrata</taxon>
        <taxon>Euteleostomi</taxon>
        <taxon>Mammalia</taxon>
        <taxon>Eutheria</taxon>
        <taxon>Laurasiatheria</taxon>
        <taxon>Eulipotyphla</taxon>
        <taxon>Erinaceidae</taxon>
        <taxon>Erinaceinae</taxon>
        <taxon>Erinaceus</taxon>
    </lineage>
</organism>
<dbReference type="RefSeq" id="XP_060027335.1">
    <property type="nucleotide sequence ID" value="XM_060171352.1"/>
</dbReference>
<name>A0ABM3VSM6_ERIEU</name>
<evidence type="ECO:0000313" key="2">
    <source>
        <dbReference type="Proteomes" id="UP001652624"/>
    </source>
</evidence>
<gene>
    <name evidence="3" type="primary">LOC132532756</name>
</gene>
<feature type="compositionally biased region" description="Polar residues" evidence="1">
    <location>
        <begin position="106"/>
        <end position="115"/>
    </location>
</feature>
<accession>A0ABM3VSM6</accession>
<proteinExistence type="predicted"/>
<dbReference type="Proteomes" id="UP001652624">
    <property type="component" value="Chromosome 14"/>
</dbReference>
<evidence type="ECO:0000313" key="3">
    <source>
        <dbReference type="RefSeq" id="XP_060027335.1"/>
    </source>
</evidence>
<sequence length="115" mass="12279">MVDTSGEGPGGSPREAPASGTQLGGRWPAPFGAARPSAYVTGGHAGAPARAPQKRGLFRNYPPDKCTLLPPPLLQEASPTDPTAQPGMRRFHSPDPPRKKEKRRTTIYQHKSVSL</sequence>
<reference evidence="3" key="1">
    <citation type="submission" date="2025-08" db="UniProtKB">
        <authorList>
            <consortium name="RefSeq"/>
        </authorList>
    </citation>
    <scope>IDENTIFICATION</scope>
</reference>